<evidence type="ECO:0000313" key="1">
    <source>
        <dbReference type="EMBL" id="CUV09669.1"/>
    </source>
</evidence>
<reference evidence="1" key="1">
    <citation type="submission" date="2015-10" db="EMBL/GenBank/DDBJ databases">
        <authorList>
            <person name="Gilbert D.G."/>
        </authorList>
    </citation>
    <scope>NUCLEOTIDE SEQUENCE</scope>
</reference>
<protein>
    <recommendedName>
        <fullName evidence="2">Membrane protein insertion efficiency factor YidD</fullName>
    </recommendedName>
</protein>
<dbReference type="SMART" id="SM01234">
    <property type="entry name" value="Haemolytic"/>
    <property type="match status" value="1"/>
</dbReference>
<gene>
    <name evidence="1" type="ORF">MGWOODY_Mmi81</name>
</gene>
<accession>A0A160VHT2</accession>
<dbReference type="EMBL" id="FAXC01000284">
    <property type="protein sequence ID" value="CUV09669.1"/>
    <property type="molecule type" value="Genomic_DNA"/>
</dbReference>
<dbReference type="PANTHER" id="PTHR33383:SF1">
    <property type="entry name" value="MEMBRANE PROTEIN INSERTION EFFICIENCY FACTOR-RELATED"/>
    <property type="match status" value="1"/>
</dbReference>
<dbReference type="NCBIfam" id="TIGR00278">
    <property type="entry name" value="membrane protein insertion efficiency factor YidD"/>
    <property type="match status" value="1"/>
</dbReference>
<dbReference type="Pfam" id="PF01809">
    <property type="entry name" value="YidD"/>
    <property type="match status" value="1"/>
</dbReference>
<dbReference type="PANTHER" id="PTHR33383">
    <property type="entry name" value="MEMBRANE PROTEIN INSERTION EFFICIENCY FACTOR-RELATED"/>
    <property type="match status" value="1"/>
</dbReference>
<organism evidence="1">
    <name type="scientific">hydrothermal vent metagenome</name>
    <dbReference type="NCBI Taxonomy" id="652676"/>
    <lineage>
        <taxon>unclassified sequences</taxon>
        <taxon>metagenomes</taxon>
        <taxon>ecological metagenomes</taxon>
    </lineage>
</organism>
<evidence type="ECO:0008006" key="2">
    <source>
        <dbReference type="Google" id="ProtNLM"/>
    </source>
</evidence>
<name>A0A160VHT2_9ZZZZ</name>
<proteinExistence type="predicted"/>
<dbReference type="InterPro" id="IPR002696">
    <property type="entry name" value="Membr_insert_effic_factor_YidD"/>
</dbReference>
<sequence>MIIGKLTLNYFTIMTSNHLKSMKKVILLFFIGTLAAQYPADSLYRAPNTTLLKKIFLYPITKWQKFSYNQPSLNCQFEPSCSNYGAQAIHSHGAMAGLFMTSDRIIRCNPNARQYHQFMDGQFHLDGRLMDPVSNSSDRATTKSPIIAAGLSMIIPGLGRVYSGRTSDGIYGFVITALAINNGVNSIKKESILAPFQIGLAMTLYGGEIYGAYRTAKYYQPIPIKD</sequence>
<dbReference type="AlphaFoldDB" id="A0A160VHT2"/>